<evidence type="ECO:0000313" key="2">
    <source>
        <dbReference type="EnsemblMetazoa" id="GPAI045056-PA"/>
    </source>
</evidence>
<reference evidence="3" key="1">
    <citation type="submission" date="2014-03" db="EMBL/GenBank/DDBJ databases">
        <authorList>
            <person name="Aksoy S."/>
            <person name="Warren W."/>
            <person name="Wilson R.K."/>
        </authorList>
    </citation>
    <scope>NUCLEOTIDE SEQUENCE [LARGE SCALE GENOMIC DNA]</scope>
    <source>
        <strain evidence="3">IAEA</strain>
    </source>
</reference>
<keyword evidence="1" id="KW-1133">Transmembrane helix</keyword>
<name>A0A1B0AGL2_GLOPL</name>
<keyword evidence="1" id="KW-0812">Transmembrane</keyword>
<protein>
    <submittedName>
        <fullName evidence="2">Uncharacterized protein</fullName>
    </submittedName>
</protein>
<proteinExistence type="predicted"/>
<dbReference type="EnsemblMetazoa" id="GPAI045056-RA">
    <property type="protein sequence ID" value="GPAI045056-PA"/>
    <property type="gene ID" value="GPAI045056"/>
</dbReference>
<dbReference type="AlphaFoldDB" id="A0A1B0AGL2"/>
<dbReference type="Proteomes" id="UP000092445">
    <property type="component" value="Unassembled WGS sequence"/>
</dbReference>
<dbReference type="VEuPathDB" id="VectorBase:GPAI045056"/>
<organism evidence="2 3">
    <name type="scientific">Glossina pallidipes</name>
    <name type="common">Tsetse fly</name>
    <dbReference type="NCBI Taxonomy" id="7398"/>
    <lineage>
        <taxon>Eukaryota</taxon>
        <taxon>Metazoa</taxon>
        <taxon>Ecdysozoa</taxon>
        <taxon>Arthropoda</taxon>
        <taxon>Hexapoda</taxon>
        <taxon>Insecta</taxon>
        <taxon>Pterygota</taxon>
        <taxon>Neoptera</taxon>
        <taxon>Endopterygota</taxon>
        <taxon>Diptera</taxon>
        <taxon>Brachycera</taxon>
        <taxon>Muscomorpha</taxon>
        <taxon>Hippoboscoidea</taxon>
        <taxon>Glossinidae</taxon>
        <taxon>Glossina</taxon>
    </lineage>
</organism>
<reference evidence="2" key="2">
    <citation type="submission" date="2020-05" db="UniProtKB">
        <authorList>
            <consortium name="EnsemblMetazoa"/>
        </authorList>
    </citation>
    <scope>IDENTIFICATION</scope>
    <source>
        <strain evidence="2">IAEA</strain>
    </source>
</reference>
<keyword evidence="3" id="KW-1185">Reference proteome</keyword>
<accession>A0A1B0AGL2</accession>
<evidence type="ECO:0000313" key="3">
    <source>
        <dbReference type="Proteomes" id="UP000092445"/>
    </source>
</evidence>
<evidence type="ECO:0000256" key="1">
    <source>
        <dbReference type="SAM" id="Phobius"/>
    </source>
</evidence>
<feature type="transmembrane region" description="Helical" evidence="1">
    <location>
        <begin position="23"/>
        <end position="44"/>
    </location>
</feature>
<keyword evidence="1" id="KW-0472">Membrane</keyword>
<sequence length="111" mass="12635">MHLYRLFKLSISPQLYAPDFADLEHLICVVVVYMLAMPDYYIVVHNGNIRFEEQQSRPNRATQRLQYQLPSGTVFIFGFIQNIVGCFFPSLTSLGLRALAGEYKSVAGSNK</sequence>
<feature type="transmembrane region" description="Helical" evidence="1">
    <location>
        <begin position="65"/>
        <end position="84"/>
    </location>
</feature>